<feature type="transmembrane region" description="Helical" evidence="2">
    <location>
        <begin position="312"/>
        <end position="337"/>
    </location>
</feature>
<feature type="transmembrane region" description="Helical" evidence="2">
    <location>
        <begin position="146"/>
        <end position="168"/>
    </location>
</feature>
<evidence type="ECO:0000256" key="1">
    <source>
        <dbReference type="SAM" id="MobiDB-lite"/>
    </source>
</evidence>
<feature type="region of interest" description="Disordered" evidence="1">
    <location>
        <begin position="393"/>
        <end position="417"/>
    </location>
</feature>
<evidence type="ECO:0000256" key="2">
    <source>
        <dbReference type="SAM" id="Phobius"/>
    </source>
</evidence>
<keyword evidence="2" id="KW-1133">Transmembrane helix</keyword>
<evidence type="ECO:0000313" key="4">
    <source>
        <dbReference type="Proteomes" id="UP001458880"/>
    </source>
</evidence>
<feature type="transmembrane region" description="Helical" evidence="2">
    <location>
        <begin position="253"/>
        <end position="274"/>
    </location>
</feature>
<protein>
    <submittedName>
        <fullName evidence="3">Uncharacterized protein</fullName>
    </submittedName>
</protein>
<evidence type="ECO:0000313" key="3">
    <source>
        <dbReference type="EMBL" id="KAK9736801.1"/>
    </source>
</evidence>
<dbReference type="EMBL" id="JASPKY010000108">
    <property type="protein sequence ID" value="KAK9736801.1"/>
    <property type="molecule type" value="Genomic_DNA"/>
</dbReference>
<comment type="caution">
    <text evidence="3">The sequence shown here is derived from an EMBL/GenBank/DDBJ whole genome shotgun (WGS) entry which is preliminary data.</text>
</comment>
<reference evidence="3 4" key="1">
    <citation type="journal article" date="2024" name="BMC Genomics">
        <title>De novo assembly and annotation of Popillia japonica's genome with initial clues to its potential as an invasive pest.</title>
        <authorList>
            <person name="Cucini C."/>
            <person name="Boschi S."/>
            <person name="Funari R."/>
            <person name="Cardaioli E."/>
            <person name="Iannotti N."/>
            <person name="Marturano G."/>
            <person name="Paoli F."/>
            <person name="Bruttini M."/>
            <person name="Carapelli A."/>
            <person name="Frati F."/>
            <person name="Nardi F."/>
        </authorList>
    </citation>
    <scope>NUCLEOTIDE SEQUENCE [LARGE SCALE GENOMIC DNA]</scope>
    <source>
        <strain evidence="3">DMR45628</strain>
    </source>
</reference>
<dbReference type="AlphaFoldDB" id="A0AAW1LSK6"/>
<feature type="transmembrane region" description="Helical" evidence="2">
    <location>
        <begin position="280"/>
        <end position="300"/>
    </location>
</feature>
<name>A0AAW1LSK6_POPJA</name>
<organism evidence="3 4">
    <name type="scientific">Popillia japonica</name>
    <name type="common">Japanese beetle</name>
    <dbReference type="NCBI Taxonomy" id="7064"/>
    <lineage>
        <taxon>Eukaryota</taxon>
        <taxon>Metazoa</taxon>
        <taxon>Ecdysozoa</taxon>
        <taxon>Arthropoda</taxon>
        <taxon>Hexapoda</taxon>
        <taxon>Insecta</taxon>
        <taxon>Pterygota</taxon>
        <taxon>Neoptera</taxon>
        <taxon>Endopterygota</taxon>
        <taxon>Coleoptera</taxon>
        <taxon>Polyphaga</taxon>
        <taxon>Scarabaeiformia</taxon>
        <taxon>Scarabaeidae</taxon>
        <taxon>Rutelinae</taxon>
        <taxon>Popillia</taxon>
    </lineage>
</organism>
<feature type="transmembrane region" description="Helical" evidence="2">
    <location>
        <begin position="343"/>
        <end position="367"/>
    </location>
</feature>
<keyword evidence="4" id="KW-1185">Reference proteome</keyword>
<feature type="transmembrane region" description="Helical" evidence="2">
    <location>
        <begin position="215"/>
        <end position="241"/>
    </location>
</feature>
<keyword evidence="2" id="KW-0472">Membrane</keyword>
<proteinExistence type="predicted"/>
<gene>
    <name evidence="3" type="ORF">QE152_g11268</name>
</gene>
<dbReference type="SUPFAM" id="SSF81321">
    <property type="entry name" value="Family A G protein-coupled receptor-like"/>
    <property type="match status" value="1"/>
</dbReference>
<dbReference type="Proteomes" id="UP001458880">
    <property type="component" value="Unassembled WGS sequence"/>
</dbReference>
<accession>A0AAW1LSK6</accession>
<feature type="transmembrane region" description="Helical" evidence="2">
    <location>
        <begin position="180"/>
        <end position="203"/>
    </location>
</feature>
<keyword evidence="2" id="KW-0812">Transmembrane</keyword>
<sequence length="417" mass="48071">MLLPVFPKLAYPISKTGPKRSSTFWSLRCGPIYIASLSYIQDRPKTFLNLLVSKIKLELIALQIFIRLDSDIFAQKIAIRLPYSVLNILCCVYNYRQLTSEEQLANKIRLAISNMHIGDNWGTFDVGTRNDTDDNENVDESESLPIPVYVVITFFAIILIKQNIYLIIAFRKREFYELNMFYCVVHWSFANILHSILPIYLAYVPKGYRSETLTSAFLAAHSIVSAFTLTIAACFVFDKFINSKDFCRRMIRSGWLLVIVCLAVVLPLVGTAILEETWIGYVYIAYSSISLIIFILRLFYGCSTRDEEETHRLRVLMSGVFIFSSYIFTGWWITYLIDSDMDFVILVLSVFVIVCNGFINAALMFAFQPQFRPIFSRLMTRCLMPCARNREDGAPPKNEDVNEQPNMNRETVNHKDM</sequence>